<dbReference type="Proteomes" id="UP000555546">
    <property type="component" value="Unassembled WGS sequence"/>
</dbReference>
<accession>A0A7W9B1R0</accession>
<dbReference type="RefSeq" id="WP_183658448.1">
    <property type="nucleotide sequence ID" value="NZ_JACIJG010000040.1"/>
</dbReference>
<evidence type="ECO:0000313" key="1">
    <source>
        <dbReference type="EMBL" id="MBB5704621.1"/>
    </source>
</evidence>
<dbReference type="InterPro" id="IPR029044">
    <property type="entry name" value="Nucleotide-diphossugar_trans"/>
</dbReference>
<keyword evidence="2" id="KW-1185">Reference proteome</keyword>
<organism evidence="1 2">
    <name type="scientific">Brucella daejeonensis</name>
    <dbReference type="NCBI Taxonomy" id="659015"/>
    <lineage>
        <taxon>Bacteria</taxon>
        <taxon>Pseudomonadati</taxon>
        <taxon>Pseudomonadota</taxon>
        <taxon>Alphaproteobacteria</taxon>
        <taxon>Hyphomicrobiales</taxon>
        <taxon>Brucellaceae</taxon>
        <taxon>Brucella/Ochrobactrum group</taxon>
        <taxon>Brucella</taxon>
    </lineage>
</organism>
<dbReference type="AlphaFoldDB" id="A0A7W9B1R0"/>
<sequence length="286" mass="32565">MASRKRTDLIDFITPSRRGHLYYRRILQEAALDPQRWMRHHFIVVFDDDHEDNVQALLRWLDRARETMVLPRVSATNAPAGSPDILRQIGLSIGSNPYVYFQDDDDPLPMHLDRRMTMMEHGHLDAVFGATETITERGVTVEQFPRIVNGRFVSDVLAGQAVFPSYGHPLAALFTRKVLNRVPIYDGRHYHNGSALPFNVRFMNTGVIITSLPDICRRVRLHADNDSGILGPVPAMELAADIRRWRDYILAPTVAAFQDMVADYLESGWVQTFLEIATLVDEELGL</sequence>
<comment type="caution">
    <text evidence="1">The sequence shown here is derived from an EMBL/GenBank/DDBJ whole genome shotgun (WGS) entry which is preliminary data.</text>
</comment>
<protein>
    <submittedName>
        <fullName evidence="1">Uncharacterized protein</fullName>
    </submittedName>
</protein>
<evidence type="ECO:0000313" key="2">
    <source>
        <dbReference type="Proteomes" id="UP000555546"/>
    </source>
</evidence>
<dbReference type="Gene3D" id="3.90.550.10">
    <property type="entry name" value="Spore Coat Polysaccharide Biosynthesis Protein SpsA, Chain A"/>
    <property type="match status" value="1"/>
</dbReference>
<proteinExistence type="predicted"/>
<dbReference type="EMBL" id="JACIJG010000040">
    <property type="protein sequence ID" value="MBB5704621.1"/>
    <property type="molecule type" value="Genomic_DNA"/>
</dbReference>
<gene>
    <name evidence="1" type="ORF">FHS76_004544</name>
</gene>
<name>A0A7W9B1R0_9HYPH</name>
<dbReference type="SUPFAM" id="SSF53448">
    <property type="entry name" value="Nucleotide-diphospho-sugar transferases"/>
    <property type="match status" value="1"/>
</dbReference>
<reference evidence="1 2" key="1">
    <citation type="submission" date="2020-08" db="EMBL/GenBank/DDBJ databases">
        <title>Genomic Encyclopedia of Type Strains, Phase IV (KMG-IV): sequencing the most valuable type-strain genomes for metagenomic binning, comparative biology and taxonomic classification.</title>
        <authorList>
            <person name="Goeker M."/>
        </authorList>
    </citation>
    <scope>NUCLEOTIDE SEQUENCE [LARGE SCALE GENOMIC DNA]</scope>
    <source>
        <strain evidence="1 2">DSM 26944</strain>
    </source>
</reference>